<dbReference type="PROSITE" id="PS51278">
    <property type="entry name" value="GATASE_TYPE_2"/>
    <property type="match status" value="1"/>
</dbReference>
<evidence type="ECO:0000256" key="3">
    <source>
        <dbReference type="ARBA" id="ARBA00022840"/>
    </source>
</evidence>
<evidence type="ECO:0000256" key="4">
    <source>
        <dbReference type="ARBA" id="ARBA00022888"/>
    </source>
</evidence>
<dbReference type="Proteomes" id="UP000191024">
    <property type="component" value="Chromosome E"/>
</dbReference>
<keyword evidence="4" id="KW-0061">Asparagine biosynthesis</keyword>
<keyword evidence="10" id="KW-1185">Reference proteome</keyword>
<keyword evidence="3 6" id="KW-0067">ATP-binding</keyword>
<feature type="binding site" evidence="7">
    <location>
        <position position="286"/>
    </location>
    <ligand>
        <name>ATP</name>
        <dbReference type="ChEBI" id="CHEBI:30616"/>
    </ligand>
</feature>
<keyword evidence="2 6" id="KW-0547">Nucleotide-binding</keyword>
<dbReference type="CDD" id="cd01991">
    <property type="entry name" value="Asn_synthase_B_C"/>
    <property type="match status" value="1"/>
</dbReference>
<dbReference type="InterPro" id="IPR014729">
    <property type="entry name" value="Rossmann-like_a/b/a_fold"/>
</dbReference>
<dbReference type="InterPro" id="IPR017932">
    <property type="entry name" value="GATase_2_dom"/>
</dbReference>
<evidence type="ECO:0000313" key="10">
    <source>
        <dbReference type="Proteomes" id="UP000191024"/>
    </source>
</evidence>
<dbReference type="Gene3D" id="3.40.50.620">
    <property type="entry name" value="HUPs"/>
    <property type="match status" value="1"/>
</dbReference>
<sequence length="514" mass="58110">MCGILWHHCANAFAGKETFLEFDEDSLARGIDTSIFDEHPVFKELVPYVAARGPNYASFTRFGDKSWFSAVLSLREPLTKQCIDVADRFILQYNGEIYNIGNYTNDTQYFAHLLSVTGNVVQALRELRGEFAFTVFDKETNCLYFGRDSVGKRSLSYRVTPGKELYVSSVSGSRDGFTNCEANAIYVYDTRTGNVRCDQTIRLSPYEVSRTSDSSMEYLSAATQDLFDVLSRATGLRIESIHPLHKENKPIGILFSGGLDCSVIAALICRHLSKRKCNTKVELLNVGFENPRTGLKPGEVPDRLLARQSTFKLRELFPNIEIILIEVDVSYEEFLNHRNAIIDLIYPKQTEMDLSIAAAFYFASRGRGFKRVEGGITVPYERSGIVLFSGLGADELYGGYHKLANKTEEQRCAELQSQIRNIHDRNLDRDDKIISSHGVEVRYPFLDEEVIEFSVRLPINYKVNKLILRNMASELLDMEDISTEPKRAIQFGAKSAKMTKDGNKLGTDMLRAID</sequence>
<dbReference type="GO" id="GO:0006529">
    <property type="term" value="P:asparagine biosynthetic process"/>
    <property type="evidence" value="ECO:0007669"/>
    <property type="project" value="UniProtKB-KW"/>
</dbReference>
<proteinExistence type="predicted"/>
<organism evidence="9 10">
    <name type="scientific">Lachancea mirantina</name>
    <dbReference type="NCBI Taxonomy" id="1230905"/>
    <lineage>
        <taxon>Eukaryota</taxon>
        <taxon>Fungi</taxon>
        <taxon>Dikarya</taxon>
        <taxon>Ascomycota</taxon>
        <taxon>Saccharomycotina</taxon>
        <taxon>Saccharomycetes</taxon>
        <taxon>Saccharomycetales</taxon>
        <taxon>Saccharomycetaceae</taxon>
        <taxon>Lachancea</taxon>
    </lineage>
</organism>
<dbReference type="InterPro" id="IPR051857">
    <property type="entry name" value="Asn_synthetase_domain"/>
</dbReference>
<dbReference type="STRING" id="1230905.A0A1G4JSU5"/>
<keyword evidence="5" id="KW-0315">Glutamine amidotransferase</keyword>
<dbReference type="PANTHER" id="PTHR45937:SF1">
    <property type="entry name" value="ASPARAGINE SYNTHETASE DOMAIN-CONTAINING PROTEIN 1"/>
    <property type="match status" value="1"/>
</dbReference>
<accession>A0A1G4JSU5</accession>
<gene>
    <name evidence="9" type="ORF">LAMI_0E16116G</name>
</gene>
<feature type="binding site" evidence="7">
    <location>
        <position position="106"/>
    </location>
    <ligand>
        <name>L-glutamine</name>
        <dbReference type="ChEBI" id="CHEBI:58359"/>
    </ligand>
</feature>
<evidence type="ECO:0000313" key="9">
    <source>
        <dbReference type="EMBL" id="SCU93935.1"/>
    </source>
</evidence>
<feature type="binding site" evidence="7">
    <location>
        <position position="254"/>
    </location>
    <ligand>
        <name>ATP</name>
        <dbReference type="ChEBI" id="CHEBI:30616"/>
    </ligand>
</feature>
<name>A0A1G4JSU5_9SACH</name>
<dbReference type="Pfam" id="PF13537">
    <property type="entry name" value="GATase_7"/>
    <property type="match status" value="1"/>
</dbReference>
<dbReference type="PIRSF" id="PIRSF001589">
    <property type="entry name" value="Asn_synthetase_glu-h"/>
    <property type="match status" value="1"/>
</dbReference>
<dbReference type="Pfam" id="PF00733">
    <property type="entry name" value="Asn_synthase"/>
    <property type="match status" value="2"/>
</dbReference>
<dbReference type="EMBL" id="LT598465">
    <property type="protein sequence ID" value="SCU93935.1"/>
    <property type="molecule type" value="Genomic_DNA"/>
</dbReference>
<evidence type="ECO:0000256" key="1">
    <source>
        <dbReference type="ARBA" id="ARBA00022605"/>
    </source>
</evidence>
<feature type="domain" description="Glutamine amidotransferase type-2" evidence="8">
    <location>
        <begin position="2"/>
        <end position="214"/>
    </location>
</feature>
<evidence type="ECO:0000256" key="6">
    <source>
        <dbReference type="PIRNR" id="PIRNR001589"/>
    </source>
</evidence>
<dbReference type="AlphaFoldDB" id="A0A1G4JSU5"/>
<evidence type="ECO:0000256" key="5">
    <source>
        <dbReference type="ARBA" id="ARBA00022962"/>
    </source>
</evidence>
<evidence type="ECO:0000256" key="7">
    <source>
        <dbReference type="PIRSR" id="PIRSR001589-2"/>
    </source>
</evidence>
<dbReference type="SUPFAM" id="SSF52402">
    <property type="entry name" value="Adenine nucleotide alpha hydrolases-like"/>
    <property type="match status" value="1"/>
</dbReference>
<keyword evidence="1" id="KW-0028">Amino-acid biosynthesis</keyword>
<dbReference type="InterPro" id="IPR006426">
    <property type="entry name" value="Asn_synth_AEB"/>
</dbReference>
<dbReference type="PANTHER" id="PTHR45937">
    <property type="entry name" value="ASPARAGINE SYNTHETASE DOMAIN-CONTAINING PROTEIN 1"/>
    <property type="match status" value="1"/>
</dbReference>
<evidence type="ECO:0000259" key="8">
    <source>
        <dbReference type="PROSITE" id="PS51278"/>
    </source>
</evidence>
<dbReference type="InterPro" id="IPR029055">
    <property type="entry name" value="Ntn_hydrolases_N"/>
</dbReference>
<dbReference type="OrthoDB" id="10252281at2759"/>
<feature type="binding site" evidence="7">
    <location>
        <begin position="389"/>
        <end position="390"/>
    </location>
    <ligand>
        <name>ATP</name>
        <dbReference type="ChEBI" id="CHEBI:30616"/>
    </ligand>
</feature>
<evidence type="ECO:0000256" key="2">
    <source>
        <dbReference type="ARBA" id="ARBA00022741"/>
    </source>
</evidence>
<protein>
    <submittedName>
        <fullName evidence="9">LAMI_0E16116g1_1</fullName>
    </submittedName>
</protein>
<dbReference type="Gene3D" id="3.60.20.10">
    <property type="entry name" value="Glutamine Phosphoribosylpyrophosphate, subunit 1, domain 1"/>
    <property type="match status" value="1"/>
</dbReference>
<dbReference type="GO" id="GO:0005524">
    <property type="term" value="F:ATP binding"/>
    <property type="evidence" value="ECO:0007669"/>
    <property type="project" value="UniProtKB-KW"/>
</dbReference>
<dbReference type="SUPFAM" id="SSF56235">
    <property type="entry name" value="N-terminal nucleophile aminohydrolases (Ntn hydrolases)"/>
    <property type="match status" value="1"/>
</dbReference>
<dbReference type="InterPro" id="IPR001962">
    <property type="entry name" value="Asn_synthase"/>
</dbReference>
<reference evidence="9 10" key="1">
    <citation type="submission" date="2016-03" db="EMBL/GenBank/DDBJ databases">
        <authorList>
            <person name="Devillers H."/>
        </authorList>
    </citation>
    <scope>NUCLEOTIDE SEQUENCE [LARGE SCALE GENOMIC DNA]</scope>
    <source>
        <strain evidence="9">CBS 11717</strain>
    </source>
</reference>
<dbReference type="GO" id="GO:0004066">
    <property type="term" value="F:asparagine synthase (glutamine-hydrolyzing) activity"/>
    <property type="evidence" value="ECO:0007669"/>
    <property type="project" value="InterPro"/>
</dbReference>